<evidence type="ECO:0000313" key="2">
    <source>
        <dbReference type="Proteomes" id="UP000054270"/>
    </source>
</evidence>
<name>A0A0D2MW41_HYPSF</name>
<accession>A0A0D2MW41</accession>
<dbReference type="OrthoDB" id="10592276at2759"/>
<evidence type="ECO:0000313" key="1">
    <source>
        <dbReference type="EMBL" id="KJA28168.1"/>
    </source>
</evidence>
<organism evidence="1 2">
    <name type="scientific">Hypholoma sublateritium (strain FD-334 SS-4)</name>
    <dbReference type="NCBI Taxonomy" id="945553"/>
    <lineage>
        <taxon>Eukaryota</taxon>
        <taxon>Fungi</taxon>
        <taxon>Dikarya</taxon>
        <taxon>Basidiomycota</taxon>
        <taxon>Agaricomycotina</taxon>
        <taxon>Agaricomycetes</taxon>
        <taxon>Agaricomycetidae</taxon>
        <taxon>Agaricales</taxon>
        <taxon>Agaricineae</taxon>
        <taxon>Strophariaceae</taxon>
        <taxon>Hypholoma</taxon>
    </lineage>
</organism>
<dbReference type="AlphaFoldDB" id="A0A0D2MW41"/>
<reference evidence="2" key="1">
    <citation type="submission" date="2014-04" db="EMBL/GenBank/DDBJ databases">
        <title>Evolutionary Origins and Diversification of the Mycorrhizal Mutualists.</title>
        <authorList>
            <consortium name="DOE Joint Genome Institute"/>
            <consortium name="Mycorrhizal Genomics Consortium"/>
            <person name="Kohler A."/>
            <person name="Kuo A."/>
            <person name="Nagy L.G."/>
            <person name="Floudas D."/>
            <person name="Copeland A."/>
            <person name="Barry K.W."/>
            <person name="Cichocki N."/>
            <person name="Veneault-Fourrey C."/>
            <person name="LaButti K."/>
            <person name="Lindquist E.A."/>
            <person name="Lipzen A."/>
            <person name="Lundell T."/>
            <person name="Morin E."/>
            <person name="Murat C."/>
            <person name="Riley R."/>
            <person name="Ohm R."/>
            <person name="Sun H."/>
            <person name="Tunlid A."/>
            <person name="Henrissat B."/>
            <person name="Grigoriev I.V."/>
            <person name="Hibbett D.S."/>
            <person name="Martin F."/>
        </authorList>
    </citation>
    <scope>NUCLEOTIDE SEQUENCE [LARGE SCALE GENOMIC DNA]</scope>
    <source>
        <strain evidence="2">FD-334 SS-4</strain>
    </source>
</reference>
<dbReference type="EMBL" id="KN817522">
    <property type="protein sequence ID" value="KJA28168.1"/>
    <property type="molecule type" value="Genomic_DNA"/>
</dbReference>
<dbReference type="Proteomes" id="UP000054270">
    <property type="component" value="Unassembled WGS sequence"/>
</dbReference>
<keyword evidence="2" id="KW-1185">Reference proteome</keyword>
<sequence>MGFNPMATSPYHANGASQSLQDAADITNELKSTVNMHVEDLLKVPIFEAAVIMAPLVPISFPETIELKNIISSWFSRAPKNIQATLFSQSHEIIICLRIPIVDSAIYVLLDFHPRDNHPDGPALTITKELDDIITFIDSMPSKGQVVLDTGATDRHFSLHCLASKPDIHKLDIKDLIGKSVAYLARCSAAFAASEHIAQLRLQAERFRKSARKSIVLDSPNLKLLSESQTISTPRNRPLDMRDLTENMQQRSDSGWQLPPSLPNLAVDNPWQGATDAVLVTSSDEVASACQDELHLPRTIQEETTEIASASVSTLKMIRGTVFWLNNYKKKKNYR</sequence>
<proteinExistence type="predicted"/>
<protein>
    <submittedName>
        <fullName evidence="1">Uncharacterized protein</fullName>
    </submittedName>
</protein>
<gene>
    <name evidence="1" type="ORF">HYPSUDRAFT_805749</name>
</gene>